<organism evidence="2 3">
    <name type="scientific">Parendozoicomonas haliclonae</name>
    <dbReference type="NCBI Taxonomy" id="1960125"/>
    <lineage>
        <taxon>Bacteria</taxon>
        <taxon>Pseudomonadati</taxon>
        <taxon>Pseudomonadota</taxon>
        <taxon>Gammaproteobacteria</taxon>
        <taxon>Oceanospirillales</taxon>
        <taxon>Endozoicomonadaceae</taxon>
        <taxon>Parendozoicomonas</taxon>
    </lineage>
</organism>
<protein>
    <submittedName>
        <fullName evidence="2">Uncharacterized protein</fullName>
    </submittedName>
</protein>
<keyword evidence="1" id="KW-0732">Signal</keyword>
<keyword evidence="3" id="KW-1185">Reference proteome</keyword>
<feature type="chain" id="PRO_5012010408" evidence="1">
    <location>
        <begin position="27"/>
        <end position="289"/>
    </location>
</feature>
<dbReference type="AlphaFoldDB" id="A0A1X7AQ00"/>
<evidence type="ECO:0000313" key="3">
    <source>
        <dbReference type="Proteomes" id="UP000196573"/>
    </source>
</evidence>
<feature type="signal peptide" evidence="1">
    <location>
        <begin position="1"/>
        <end position="26"/>
    </location>
</feature>
<name>A0A1X7AQ00_9GAMM</name>
<dbReference type="EMBL" id="FWPT01000012">
    <property type="protein sequence ID" value="SMA50401.1"/>
    <property type="molecule type" value="Genomic_DNA"/>
</dbReference>
<sequence length="289" mass="32499">MPFQSVKVLSAVIALGVLSSPTLLWASSDTPNLDKVETLIQEQEDGNNEGLQQLRKPEARDAEAMTNYPETQMGTHRVYVHGNIVHNNHRGRHLASYYADVPVYYEYTDKNADDAGYIACYRSASDNLREFRGDGDQQPNAFYTLPESPFSVMGMVRVEAYTKRQAGIVIFHPRKDQAPHIDKTWTYSGQLCNQHIPTCQGACWAGGDTVGFFPLLEKEYTGDWPRVIKSRTGGADVDTQALKDEIDTSVRDELAREGVNISEEQKPRYKAYLKETTDKLMDLGLGVER</sequence>
<evidence type="ECO:0000313" key="2">
    <source>
        <dbReference type="EMBL" id="SMA50401.1"/>
    </source>
</evidence>
<gene>
    <name evidence="2" type="ORF">EHSB41UT_04198</name>
</gene>
<dbReference type="RefSeq" id="WP_087112840.1">
    <property type="nucleotide sequence ID" value="NZ_CBCSCN010000005.1"/>
</dbReference>
<reference evidence="2 3" key="1">
    <citation type="submission" date="2017-03" db="EMBL/GenBank/DDBJ databases">
        <authorList>
            <person name="Afonso C.L."/>
            <person name="Miller P.J."/>
            <person name="Scott M.A."/>
            <person name="Spackman E."/>
            <person name="Goraichik I."/>
            <person name="Dimitrov K.M."/>
            <person name="Suarez D.L."/>
            <person name="Swayne D.E."/>
        </authorList>
    </citation>
    <scope>NUCLEOTIDE SEQUENCE [LARGE SCALE GENOMIC DNA]</scope>
    <source>
        <strain evidence="2">SB41UT1</strain>
    </source>
</reference>
<dbReference type="OrthoDB" id="5647795at2"/>
<dbReference type="Proteomes" id="UP000196573">
    <property type="component" value="Unassembled WGS sequence"/>
</dbReference>
<evidence type="ECO:0000256" key="1">
    <source>
        <dbReference type="SAM" id="SignalP"/>
    </source>
</evidence>
<proteinExistence type="predicted"/>
<accession>A0A1X7AQ00</accession>